<dbReference type="Proteomes" id="UP001281410">
    <property type="component" value="Unassembled WGS sequence"/>
</dbReference>
<name>A0AAE0AP17_9ROSI</name>
<gene>
    <name evidence="1" type="ORF">Dsin_008368</name>
</gene>
<dbReference type="EMBL" id="JANJYJ010000003">
    <property type="protein sequence ID" value="KAK3221343.1"/>
    <property type="molecule type" value="Genomic_DNA"/>
</dbReference>
<proteinExistence type="predicted"/>
<organism evidence="1 2">
    <name type="scientific">Dipteronia sinensis</name>
    <dbReference type="NCBI Taxonomy" id="43782"/>
    <lineage>
        <taxon>Eukaryota</taxon>
        <taxon>Viridiplantae</taxon>
        <taxon>Streptophyta</taxon>
        <taxon>Embryophyta</taxon>
        <taxon>Tracheophyta</taxon>
        <taxon>Spermatophyta</taxon>
        <taxon>Magnoliopsida</taxon>
        <taxon>eudicotyledons</taxon>
        <taxon>Gunneridae</taxon>
        <taxon>Pentapetalae</taxon>
        <taxon>rosids</taxon>
        <taxon>malvids</taxon>
        <taxon>Sapindales</taxon>
        <taxon>Sapindaceae</taxon>
        <taxon>Hippocastanoideae</taxon>
        <taxon>Acereae</taxon>
        <taxon>Dipteronia</taxon>
    </lineage>
</organism>
<comment type="caution">
    <text evidence="1">The sequence shown here is derived from an EMBL/GenBank/DDBJ whole genome shotgun (WGS) entry which is preliminary data.</text>
</comment>
<evidence type="ECO:0000313" key="2">
    <source>
        <dbReference type="Proteomes" id="UP001281410"/>
    </source>
</evidence>
<reference evidence="1" key="1">
    <citation type="journal article" date="2023" name="Plant J.">
        <title>Genome sequences and population genomics provide insights into the demographic history, inbreeding, and mutation load of two 'living fossil' tree species of Dipteronia.</title>
        <authorList>
            <person name="Feng Y."/>
            <person name="Comes H.P."/>
            <person name="Chen J."/>
            <person name="Zhu S."/>
            <person name="Lu R."/>
            <person name="Zhang X."/>
            <person name="Li P."/>
            <person name="Qiu J."/>
            <person name="Olsen K.M."/>
            <person name="Qiu Y."/>
        </authorList>
    </citation>
    <scope>NUCLEOTIDE SEQUENCE</scope>
    <source>
        <strain evidence="1">NBL</strain>
    </source>
</reference>
<protein>
    <submittedName>
        <fullName evidence="1">Uncharacterized protein</fullName>
    </submittedName>
</protein>
<evidence type="ECO:0000313" key="1">
    <source>
        <dbReference type="EMBL" id="KAK3221343.1"/>
    </source>
</evidence>
<sequence length="122" mass="14679">MHWSKWNRLCVSKQAGKLGFRDMSTFNHALLAKQCWRLCKNSSCLSKRVLKGCYRRSTDCLEAESKSNASYVWQSPMWWRELLEMGTRWRIGDMYTVHIYKDWWIPRPTTFKRDASYTRLCL</sequence>
<accession>A0AAE0AP17</accession>
<keyword evidence="2" id="KW-1185">Reference proteome</keyword>
<dbReference type="AlphaFoldDB" id="A0AAE0AP17"/>